<keyword evidence="4 5" id="KW-0663">Pyridoxal phosphate</keyword>
<evidence type="ECO:0000256" key="5">
    <source>
        <dbReference type="RuleBase" id="RU003560"/>
    </source>
</evidence>
<evidence type="ECO:0000256" key="4">
    <source>
        <dbReference type="ARBA" id="ARBA00022898"/>
    </source>
</evidence>
<dbReference type="Gene3D" id="3.90.1150.10">
    <property type="entry name" value="Aspartate Aminotransferase, domain 1"/>
    <property type="match status" value="1"/>
</dbReference>
<dbReference type="PROSITE" id="PS00600">
    <property type="entry name" value="AA_TRANSFER_CLASS_3"/>
    <property type="match status" value="1"/>
</dbReference>
<dbReference type="PIRSF" id="PIRSF000521">
    <property type="entry name" value="Transaminase_4ab_Lys_Orn"/>
    <property type="match status" value="1"/>
</dbReference>
<evidence type="ECO:0000256" key="1">
    <source>
        <dbReference type="ARBA" id="ARBA00001933"/>
    </source>
</evidence>
<dbReference type="Gene3D" id="3.40.640.10">
    <property type="entry name" value="Type I PLP-dependent aspartate aminotransferase-like (Major domain)"/>
    <property type="match status" value="1"/>
</dbReference>
<dbReference type="InterPro" id="IPR050103">
    <property type="entry name" value="Class-III_PLP-dep_AT"/>
</dbReference>
<dbReference type="InterPro" id="IPR015424">
    <property type="entry name" value="PyrdxlP-dep_Trfase"/>
</dbReference>
<evidence type="ECO:0000256" key="3">
    <source>
        <dbReference type="ARBA" id="ARBA00022679"/>
    </source>
</evidence>
<dbReference type="InterPro" id="IPR005814">
    <property type="entry name" value="Aminotrans_3"/>
</dbReference>
<dbReference type="EMBL" id="JAPFQP010000004">
    <property type="protein sequence ID" value="MCX2720435.1"/>
    <property type="molecule type" value="Genomic_DNA"/>
</dbReference>
<comment type="cofactor">
    <cofactor evidence="1">
        <name>pyridoxal 5'-phosphate</name>
        <dbReference type="ChEBI" id="CHEBI:597326"/>
    </cofactor>
</comment>
<proteinExistence type="inferred from homology"/>
<organism evidence="6 7">
    <name type="scientific">Lentiprolixibacter aurantiacus</name>
    <dbReference type="NCBI Taxonomy" id="2993939"/>
    <lineage>
        <taxon>Bacteria</taxon>
        <taxon>Pseudomonadati</taxon>
        <taxon>Bacteroidota</taxon>
        <taxon>Flavobacteriia</taxon>
        <taxon>Flavobacteriales</taxon>
        <taxon>Flavobacteriaceae</taxon>
        <taxon>Lentiprolixibacter</taxon>
    </lineage>
</organism>
<dbReference type="CDD" id="cd00610">
    <property type="entry name" value="OAT_like"/>
    <property type="match status" value="1"/>
</dbReference>
<comment type="caution">
    <text evidence="6">The sequence shown here is derived from an EMBL/GenBank/DDBJ whole genome shotgun (WGS) entry which is preliminary data.</text>
</comment>
<evidence type="ECO:0000313" key="6">
    <source>
        <dbReference type="EMBL" id="MCX2720435.1"/>
    </source>
</evidence>
<protein>
    <submittedName>
        <fullName evidence="6">Aminotransferase class III-fold pyridoxal phosphate-dependent enzyme</fullName>
    </submittedName>
</protein>
<dbReference type="AlphaFoldDB" id="A0AAE3SPB5"/>
<evidence type="ECO:0000256" key="2">
    <source>
        <dbReference type="ARBA" id="ARBA00022576"/>
    </source>
</evidence>
<dbReference type="Proteomes" id="UP001207116">
    <property type="component" value="Unassembled WGS sequence"/>
</dbReference>
<dbReference type="PANTHER" id="PTHR11986">
    <property type="entry name" value="AMINOTRANSFERASE CLASS III"/>
    <property type="match status" value="1"/>
</dbReference>
<name>A0AAE3SPB5_9FLAO</name>
<comment type="similarity">
    <text evidence="5">Belongs to the class-III pyridoxal-phosphate-dependent aminotransferase family.</text>
</comment>
<dbReference type="PANTHER" id="PTHR11986:SF79">
    <property type="entry name" value="ACETYLORNITHINE AMINOTRANSFERASE, MITOCHONDRIAL"/>
    <property type="match status" value="1"/>
</dbReference>
<gene>
    <name evidence="6" type="ORF">OO016_12540</name>
</gene>
<dbReference type="SUPFAM" id="SSF53383">
    <property type="entry name" value="PLP-dependent transferases"/>
    <property type="match status" value="1"/>
</dbReference>
<keyword evidence="2 6" id="KW-0032">Aminotransferase</keyword>
<keyword evidence="7" id="KW-1185">Reference proteome</keyword>
<sequence>MKDDFLAYQAQTTSHPLGLQIAHAKGSYIYDTNGGAHLDFVAGVSANSLGHCHPKVVQAIQEQAETYLHVMVYGEYVLAPAVDLCKALADHLPPQLETTYLVNSGTEAMEGALKLARRFTGRSEIIAAHNAYHGNTMGSLSLMDYEERKGPFRPLIPDVRHITFNKLEELEKITVKTAAVVLETIQGGAGFILPKGDYLQKVRKKCNEVGALLILDEIQPGFGRTGSLFAFEQYHCVPDILVMGKGMASGLPIGAFSASSKMMSSLSEQPKLGHITTFGGNPVIAAAALATLKEITSGNLIGATLTKEKQFRKRLKHPLINEIRGKGLMLALLFDNADTANELVLRAAANGLILFWLLFEPRAVRISPPLTISAQEIDEGCDIILQALNEIADRVVN</sequence>
<dbReference type="GO" id="GO:0042802">
    <property type="term" value="F:identical protein binding"/>
    <property type="evidence" value="ECO:0007669"/>
    <property type="project" value="TreeGrafter"/>
</dbReference>
<evidence type="ECO:0000313" key="7">
    <source>
        <dbReference type="Proteomes" id="UP001207116"/>
    </source>
</evidence>
<dbReference type="GO" id="GO:0030170">
    <property type="term" value="F:pyridoxal phosphate binding"/>
    <property type="evidence" value="ECO:0007669"/>
    <property type="project" value="InterPro"/>
</dbReference>
<dbReference type="FunFam" id="3.40.640.10:FF:000004">
    <property type="entry name" value="Acetylornithine aminotransferase"/>
    <property type="match status" value="1"/>
</dbReference>
<dbReference type="Pfam" id="PF00202">
    <property type="entry name" value="Aminotran_3"/>
    <property type="match status" value="1"/>
</dbReference>
<keyword evidence="3" id="KW-0808">Transferase</keyword>
<reference evidence="6" key="1">
    <citation type="submission" date="2022-11" db="EMBL/GenBank/DDBJ databases">
        <title>The characterization of three novel Bacteroidetes species and genomic analysis of their roles in tidal elemental geochemical cycles.</title>
        <authorList>
            <person name="Ma K.-J."/>
        </authorList>
    </citation>
    <scope>NUCLEOTIDE SEQUENCE</scope>
    <source>
        <strain evidence="6">M415</strain>
    </source>
</reference>
<dbReference type="RefSeq" id="WP_266015501.1">
    <property type="nucleotide sequence ID" value="NZ_JAPFQP010000004.1"/>
</dbReference>
<dbReference type="GO" id="GO:0008483">
    <property type="term" value="F:transaminase activity"/>
    <property type="evidence" value="ECO:0007669"/>
    <property type="project" value="UniProtKB-KW"/>
</dbReference>
<accession>A0AAE3SPB5</accession>
<dbReference type="InterPro" id="IPR015421">
    <property type="entry name" value="PyrdxlP-dep_Trfase_major"/>
</dbReference>
<dbReference type="InterPro" id="IPR015422">
    <property type="entry name" value="PyrdxlP-dep_Trfase_small"/>
</dbReference>
<dbReference type="InterPro" id="IPR049704">
    <property type="entry name" value="Aminotrans_3_PPA_site"/>
</dbReference>